<organism evidence="1 2">
    <name type="scientific">Dufourea novaeangliae</name>
    <name type="common">Sweat bee</name>
    <dbReference type="NCBI Taxonomy" id="178035"/>
    <lineage>
        <taxon>Eukaryota</taxon>
        <taxon>Metazoa</taxon>
        <taxon>Ecdysozoa</taxon>
        <taxon>Arthropoda</taxon>
        <taxon>Hexapoda</taxon>
        <taxon>Insecta</taxon>
        <taxon>Pterygota</taxon>
        <taxon>Neoptera</taxon>
        <taxon>Endopterygota</taxon>
        <taxon>Hymenoptera</taxon>
        <taxon>Apocrita</taxon>
        <taxon>Aculeata</taxon>
        <taxon>Apoidea</taxon>
        <taxon>Anthophila</taxon>
        <taxon>Halictidae</taxon>
        <taxon>Rophitinae</taxon>
        <taxon>Dufourea</taxon>
    </lineage>
</organism>
<dbReference type="AlphaFoldDB" id="A0A154PCK4"/>
<dbReference type="InterPro" id="IPR036397">
    <property type="entry name" value="RNaseH_sf"/>
</dbReference>
<dbReference type="PANTHER" id="PTHR47326">
    <property type="entry name" value="TRANSPOSABLE ELEMENT TC3 TRANSPOSASE-LIKE PROTEIN"/>
    <property type="match status" value="1"/>
</dbReference>
<evidence type="ECO:0000313" key="1">
    <source>
        <dbReference type="EMBL" id="KZC08930.1"/>
    </source>
</evidence>
<dbReference type="GO" id="GO:0003676">
    <property type="term" value="F:nucleic acid binding"/>
    <property type="evidence" value="ECO:0007669"/>
    <property type="project" value="InterPro"/>
</dbReference>
<evidence type="ECO:0000313" key="2">
    <source>
        <dbReference type="Proteomes" id="UP000076502"/>
    </source>
</evidence>
<dbReference type="PANTHER" id="PTHR47326:SF1">
    <property type="entry name" value="HTH PSQ-TYPE DOMAIN-CONTAINING PROTEIN"/>
    <property type="match status" value="1"/>
</dbReference>
<protein>
    <submittedName>
        <fullName evidence="1">Uncharacterized protein</fullName>
    </submittedName>
</protein>
<dbReference type="EMBL" id="KQ434860">
    <property type="protein sequence ID" value="KZC08930.1"/>
    <property type="molecule type" value="Genomic_DNA"/>
</dbReference>
<proteinExistence type="predicted"/>
<keyword evidence="2" id="KW-1185">Reference proteome</keyword>
<name>A0A154PCK4_DUFNO</name>
<gene>
    <name evidence="1" type="ORF">WN55_00321</name>
</gene>
<dbReference type="Proteomes" id="UP000076502">
    <property type="component" value="Unassembled WGS sequence"/>
</dbReference>
<sequence>MSSISIENRIKIIKIHYENCESVKTTYRKISESINLLPSKFSDRIISRNSAVNWSSRPCDLTPLGYFLWVYVKDQVYADNSRFIEALKTNIRRVIDEIEPQLCINVIKNFNERIDVCNRGRGGYSSVILFDS</sequence>
<reference evidence="1 2" key="1">
    <citation type="submission" date="2015-07" db="EMBL/GenBank/DDBJ databases">
        <title>The genome of Dufourea novaeangliae.</title>
        <authorList>
            <person name="Pan H."/>
            <person name="Kapheim K."/>
        </authorList>
    </citation>
    <scope>NUCLEOTIDE SEQUENCE [LARGE SCALE GENOMIC DNA]</scope>
    <source>
        <strain evidence="1">0120121106</strain>
        <tissue evidence="1">Whole body</tissue>
    </source>
</reference>
<accession>A0A154PCK4</accession>
<dbReference type="Gene3D" id="3.30.420.10">
    <property type="entry name" value="Ribonuclease H-like superfamily/Ribonuclease H"/>
    <property type="match status" value="1"/>
</dbReference>